<dbReference type="OrthoDB" id="9770329at2"/>
<evidence type="ECO:0000256" key="5">
    <source>
        <dbReference type="ARBA" id="ARBA00023098"/>
    </source>
</evidence>
<comment type="subcellular location">
    <subcellularLocation>
        <location evidence="1">Endomembrane system</location>
        <topology evidence="1">Multi-pass membrane protein</topology>
    </subcellularLocation>
</comment>
<dbReference type="GO" id="GO:0008610">
    <property type="term" value="P:lipid biosynthetic process"/>
    <property type="evidence" value="ECO:0007669"/>
    <property type="project" value="InterPro"/>
</dbReference>
<keyword evidence="2 7" id="KW-0812">Transmembrane</keyword>
<feature type="transmembrane region" description="Helical" evidence="7">
    <location>
        <begin position="12"/>
        <end position="28"/>
    </location>
</feature>
<dbReference type="RefSeq" id="WP_067599078.1">
    <property type="nucleotide sequence ID" value="NZ_CP015963.1"/>
</dbReference>
<reference evidence="9 10" key="1">
    <citation type="submission" date="2019-07" db="EMBL/GenBank/DDBJ databases">
        <title>Genomic Encyclopedia of Archaeal and Bacterial Type Strains, Phase II (KMG-II): from individual species to whole genera.</title>
        <authorList>
            <person name="Goeker M."/>
        </authorList>
    </citation>
    <scope>NUCLEOTIDE SEQUENCE [LARGE SCALE GENOMIC DNA]</scope>
    <source>
        <strain evidence="9 10">ATCC BAA-2084</strain>
    </source>
</reference>
<comment type="caution">
    <text evidence="9">The sequence shown here is derived from an EMBL/GenBank/DDBJ whole genome shotgun (WGS) entry which is preliminary data.</text>
</comment>
<dbReference type="Proteomes" id="UP000320547">
    <property type="component" value="Unassembled WGS sequence"/>
</dbReference>
<keyword evidence="6 7" id="KW-0472">Membrane</keyword>
<keyword evidence="10" id="KW-1185">Reference proteome</keyword>
<evidence type="ECO:0000259" key="8">
    <source>
        <dbReference type="Pfam" id="PF04116"/>
    </source>
</evidence>
<dbReference type="GO" id="GO:0006643">
    <property type="term" value="P:membrane lipid metabolic process"/>
    <property type="evidence" value="ECO:0007669"/>
    <property type="project" value="TreeGrafter"/>
</dbReference>
<dbReference type="GO" id="GO:0016020">
    <property type="term" value="C:membrane"/>
    <property type="evidence" value="ECO:0007669"/>
    <property type="project" value="GOC"/>
</dbReference>
<organism evidence="9 10">
    <name type="scientific">Altererythrobacter ishigakiensis</name>
    <dbReference type="NCBI Taxonomy" id="476157"/>
    <lineage>
        <taxon>Bacteria</taxon>
        <taxon>Pseudomonadati</taxon>
        <taxon>Pseudomonadota</taxon>
        <taxon>Alphaproteobacteria</taxon>
        <taxon>Sphingomonadales</taxon>
        <taxon>Erythrobacteraceae</taxon>
        <taxon>Altererythrobacter</taxon>
    </lineage>
</organism>
<evidence type="ECO:0000256" key="2">
    <source>
        <dbReference type="ARBA" id="ARBA00022692"/>
    </source>
</evidence>
<sequence length="274" mass="31568">MSVLLDNLSYFAKYIWPIAACFTLLAIVTKRERILDAVLRVRREFTTNVGLALVNTVLLAQFFAFSSNTVHGWLGTHAALVEFWSGTNNLWSLIVALAALEFAGYWRHRLEHTRWFWPIHATHHSDEKMHWMTLLRKHPLGHMLSAILDGIFAILLGLPVDIVVLASVLRTWWGFFTHADVPWTLGIVGEFMISPAAHRLHHIRDEELMGSNYSNTFTFWDRVFGTYVDPRPYLNCETGINEGTRGFLGELLRPFERRYWGRAQQSSLTENEAI</sequence>
<dbReference type="InterPro" id="IPR006694">
    <property type="entry name" value="Fatty_acid_hydroxylase"/>
</dbReference>
<dbReference type="PANTHER" id="PTHR21624:SF1">
    <property type="entry name" value="ALKYLGLYCEROL MONOOXYGENASE"/>
    <property type="match status" value="1"/>
</dbReference>
<feature type="transmembrane region" description="Helical" evidence="7">
    <location>
        <begin position="49"/>
        <end position="70"/>
    </location>
</feature>
<protein>
    <submittedName>
        <fullName evidence="9">Sterol desaturase/sphingolipid hydroxylase (Fatty acid hydroxylase superfamily)</fullName>
    </submittedName>
</protein>
<dbReference type="InterPro" id="IPR051689">
    <property type="entry name" value="Sterol_desaturase/TMEM195"/>
</dbReference>
<evidence type="ECO:0000313" key="10">
    <source>
        <dbReference type="Proteomes" id="UP000320547"/>
    </source>
</evidence>
<evidence type="ECO:0000256" key="6">
    <source>
        <dbReference type="ARBA" id="ARBA00023136"/>
    </source>
</evidence>
<evidence type="ECO:0000256" key="4">
    <source>
        <dbReference type="ARBA" id="ARBA00023002"/>
    </source>
</evidence>
<gene>
    <name evidence="9" type="ORF">JN10_1961</name>
</gene>
<dbReference type="PANTHER" id="PTHR21624">
    <property type="entry name" value="STEROL DESATURASE-RELATED PROTEIN"/>
    <property type="match status" value="1"/>
</dbReference>
<keyword evidence="5" id="KW-0443">Lipid metabolism</keyword>
<dbReference type="STRING" id="476157.GCA_001663155_01394"/>
<dbReference type="GO" id="GO:0050479">
    <property type="term" value="F:glyceryl-ether monooxygenase activity"/>
    <property type="evidence" value="ECO:0007669"/>
    <property type="project" value="TreeGrafter"/>
</dbReference>
<feature type="transmembrane region" description="Helical" evidence="7">
    <location>
        <begin position="90"/>
        <end position="106"/>
    </location>
</feature>
<evidence type="ECO:0000313" key="9">
    <source>
        <dbReference type="EMBL" id="TWJ10299.1"/>
    </source>
</evidence>
<dbReference type="Pfam" id="PF04116">
    <property type="entry name" value="FA_hydroxylase"/>
    <property type="match status" value="1"/>
</dbReference>
<accession>A0A562UXE9</accession>
<keyword evidence="3 7" id="KW-1133">Transmembrane helix</keyword>
<dbReference type="GO" id="GO:0012505">
    <property type="term" value="C:endomembrane system"/>
    <property type="evidence" value="ECO:0007669"/>
    <property type="project" value="UniProtKB-SubCell"/>
</dbReference>
<dbReference type="EMBL" id="VLLK01000001">
    <property type="protein sequence ID" value="TWJ10299.1"/>
    <property type="molecule type" value="Genomic_DNA"/>
</dbReference>
<evidence type="ECO:0000256" key="3">
    <source>
        <dbReference type="ARBA" id="ARBA00022989"/>
    </source>
</evidence>
<dbReference type="GO" id="GO:0005506">
    <property type="term" value="F:iron ion binding"/>
    <property type="evidence" value="ECO:0007669"/>
    <property type="project" value="InterPro"/>
</dbReference>
<evidence type="ECO:0000256" key="1">
    <source>
        <dbReference type="ARBA" id="ARBA00004127"/>
    </source>
</evidence>
<dbReference type="AlphaFoldDB" id="A0A562UXE9"/>
<feature type="domain" description="Fatty acid hydroxylase" evidence="8">
    <location>
        <begin position="94"/>
        <end position="226"/>
    </location>
</feature>
<keyword evidence="4" id="KW-0560">Oxidoreductase</keyword>
<proteinExistence type="predicted"/>
<evidence type="ECO:0000256" key="7">
    <source>
        <dbReference type="SAM" id="Phobius"/>
    </source>
</evidence>
<name>A0A562UXE9_9SPHN</name>
<feature type="transmembrane region" description="Helical" evidence="7">
    <location>
        <begin position="146"/>
        <end position="169"/>
    </location>
</feature>